<feature type="non-terminal residue" evidence="1">
    <location>
        <position position="1"/>
    </location>
</feature>
<keyword evidence="2" id="KW-1185">Reference proteome</keyword>
<dbReference type="AlphaFoldDB" id="A0A8H5PWQ9"/>
<dbReference type="OrthoDB" id="5083312at2759"/>
<reference evidence="1 2" key="1">
    <citation type="submission" date="2020-05" db="EMBL/GenBank/DDBJ databases">
        <title>Identification and distribution of gene clusters putatively required for synthesis of sphingolipid metabolism inhibitors in phylogenetically diverse species of the filamentous fungus Fusarium.</title>
        <authorList>
            <person name="Kim H.-S."/>
            <person name="Busman M."/>
            <person name="Brown D.W."/>
            <person name="Divon H."/>
            <person name="Uhlig S."/>
            <person name="Proctor R.H."/>
        </authorList>
    </citation>
    <scope>NUCLEOTIDE SEQUENCE [LARGE SCALE GENOMIC DNA]</scope>
    <source>
        <strain evidence="1 2">NRRL 66333</strain>
    </source>
</reference>
<sequence>TTRPASHLLHLSFHPTVVEMSQPKGSTPQGLDCFSYLPMELNVQIMLFLDLEGLLLLTRASPTAWQHFRAGHTLILKPRLPLIYSHYGHPAAIPLVILLTRLQRLRTKLNSKPRAELESSLEPILNSILSRDCMEMPHEWESNLPILATVAGLVPELCNAFERLDTVYLGPETSLYRWPQRQTWIFVESFLRFECFCKISYWRKGFLFKKRFYFKYIFLKPFHANTPFSTSDLSRWGQVEGLDETTDLHLNLLKTIGFEFNAPEESCVQFAAVLNTVRDSLALKAPRTAKSGKHPPYAPLGPET</sequence>
<comment type="caution">
    <text evidence="1">The sequence shown here is derived from an EMBL/GenBank/DDBJ whole genome shotgun (WGS) entry which is preliminary data.</text>
</comment>
<dbReference type="GeneID" id="59320036"/>
<evidence type="ECO:0000313" key="2">
    <source>
        <dbReference type="Proteomes" id="UP000547976"/>
    </source>
</evidence>
<proteinExistence type="predicted"/>
<organism evidence="1 2">
    <name type="scientific">Gibberella subglutinans</name>
    <name type="common">Fusarium subglutinans</name>
    <dbReference type="NCBI Taxonomy" id="42677"/>
    <lineage>
        <taxon>Eukaryota</taxon>
        <taxon>Fungi</taxon>
        <taxon>Dikarya</taxon>
        <taxon>Ascomycota</taxon>
        <taxon>Pezizomycotina</taxon>
        <taxon>Sordariomycetes</taxon>
        <taxon>Hypocreomycetidae</taxon>
        <taxon>Hypocreales</taxon>
        <taxon>Nectriaceae</taxon>
        <taxon>Fusarium</taxon>
        <taxon>Fusarium fujikuroi species complex</taxon>
    </lineage>
</organism>
<name>A0A8H5PWQ9_GIBSU</name>
<dbReference type="Proteomes" id="UP000547976">
    <property type="component" value="Unassembled WGS sequence"/>
</dbReference>
<dbReference type="RefSeq" id="XP_036537438.1">
    <property type="nucleotide sequence ID" value="XM_036685318.1"/>
</dbReference>
<dbReference type="EMBL" id="JAAOAV010000085">
    <property type="protein sequence ID" value="KAF5603877.1"/>
    <property type="molecule type" value="Genomic_DNA"/>
</dbReference>
<evidence type="ECO:0000313" key="1">
    <source>
        <dbReference type="EMBL" id="KAF5603877.1"/>
    </source>
</evidence>
<gene>
    <name evidence="1" type="ORF">FSUBG_7054</name>
</gene>
<protein>
    <submittedName>
        <fullName evidence="1">Uracil catabolism 4</fullName>
    </submittedName>
</protein>
<accession>A0A8H5PWQ9</accession>